<proteinExistence type="predicted"/>
<dbReference type="EMBL" id="MPTW01000024">
    <property type="protein sequence ID" value="OME64760.1"/>
    <property type="molecule type" value="Genomic_DNA"/>
</dbReference>
<dbReference type="RefSeq" id="WP_076286701.1">
    <property type="nucleotide sequence ID" value="NZ_MPTW01000024.1"/>
</dbReference>
<dbReference type="AlphaFoldDB" id="A0A1R0Z956"/>
<organism evidence="2 3">
    <name type="scientific">Paenibacillus odorifer</name>
    <dbReference type="NCBI Taxonomy" id="189426"/>
    <lineage>
        <taxon>Bacteria</taxon>
        <taxon>Bacillati</taxon>
        <taxon>Bacillota</taxon>
        <taxon>Bacilli</taxon>
        <taxon>Bacillales</taxon>
        <taxon>Paenibacillaceae</taxon>
        <taxon>Paenibacillus</taxon>
    </lineage>
</organism>
<dbReference type="OrthoDB" id="3796688at2"/>
<feature type="domain" description="Mannosylglycerate hydrolase MGH1-like glycoside hydrolase" evidence="1">
    <location>
        <begin position="440"/>
        <end position="552"/>
    </location>
</feature>
<dbReference type="SUPFAM" id="SSF48208">
    <property type="entry name" value="Six-hairpin glycosidases"/>
    <property type="match status" value="1"/>
</dbReference>
<name>A0A1R0Z956_9BACL</name>
<dbReference type="Proteomes" id="UP000187425">
    <property type="component" value="Unassembled WGS sequence"/>
</dbReference>
<reference evidence="2 3" key="1">
    <citation type="submission" date="2016-11" db="EMBL/GenBank/DDBJ databases">
        <title>Paenibacillus species isolates.</title>
        <authorList>
            <person name="Beno S.M."/>
        </authorList>
    </citation>
    <scope>NUCLEOTIDE SEQUENCE [LARGE SCALE GENOMIC DNA]</scope>
    <source>
        <strain evidence="2 3">FSL H7-0443</strain>
    </source>
</reference>
<protein>
    <recommendedName>
        <fullName evidence="1">Mannosylglycerate hydrolase MGH1-like glycoside hydrolase domain-containing protein</fullName>
    </recommendedName>
</protein>
<dbReference type="Pfam" id="PF22422">
    <property type="entry name" value="MGH1-like_GH"/>
    <property type="match status" value="1"/>
</dbReference>
<accession>A0A1R0Z956</accession>
<sequence>MSYLLEDFAFDLRACLAPKEHIWVCSGYSTVAPERNMVMGVKGCYSPPFAAKDLHAGIHMIVNDHDIEDTGNLGKGDCGVLYAEERWRPDRIFRRGTYHHFIGERLISLSVCSELVPLLNVHGFVLKVTIRNRSGSPVPVRLRPRVTPGSPAYVAYDLWDYGWPEAAAAPAQELEPGLCERESGGLTFAVSGVWENEQVRVTLLREGVWEAELADGEDLEVRLGIIMTESGNPFCPDETLAELEQRTTVGWEKRLEDARKRLPYLQSDIPGLEDYYKRSLISGLVCLWENPEFVMTPFPAVSGMEGAGICCYPWDVGGYAAKTMVLLLGKEKSLELARLMVASGIDRHSRFAPTGRGADVPYSYSLWSFIHFAWSAIVLHGEGSDLFPAMRLLTLYDDQRLTEWNDLLDYGLQHNLLEMRGAGYEHIVASPNAERAWSYDRLAELALHLGADHEPVKEWREKAERIRKSIREHLWDDEAGWFKALYPGGHEEIIYSIQYYDALRFGACTETMMAGMLRQVTDDAFLGAYGVSSVSARDELHYELNDPDWSGSGSYTGDGPMLALTLWENGQSGPAWNVLKRLLWMGRHLPYYPQEHYCDRPAVPAHKRANVVAGLSGMEALLFGMAGIEPGLDGSLWIRPNPPEEGTVRVSGFLFRGQSIDVSMNPGYCEISCNGSIVYSGAPQRVWVGRFSAEEREVTDLGGLTI</sequence>
<evidence type="ECO:0000259" key="1">
    <source>
        <dbReference type="Pfam" id="PF22422"/>
    </source>
</evidence>
<evidence type="ECO:0000313" key="2">
    <source>
        <dbReference type="EMBL" id="OME64760.1"/>
    </source>
</evidence>
<gene>
    <name evidence="2" type="ORF">BSK65_26810</name>
</gene>
<dbReference type="InterPro" id="IPR008928">
    <property type="entry name" value="6-hairpin_glycosidase_sf"/>
</dbReference>
<dbReference type="InterPro" id="IPR012341">
    <property type="entry name" value="6hp_glycosidase-like_sf"/>
</dbReference>
<dbReference type="GO" id="GO:0005975">
    <property type="term" value="P:carbohydrate metabolic process"/>
    <property type="evidence" value="ECO:0007669"/>
    <property type="project" value="InterPro"/>
</dbReference>
<dbReference type="Gene3D" id="1.50.10.10">
    <property type="match status" value="1"/>
</dbReference>
<dbReference type="InterPro" id="IPR054491">
    <property type="entry name" value="MGH1-like_GH"/>
</dbReference>
<evidence type="ECO:0000313" key="3">
    <source>
        <dbReference type="Proteomes" id="UP000187425"/>
    </source>
</evidence>
<comment type="caution">
    <text evidence="2">The sequence shown here is derived from an EMBL/GenBank/DDBJ whole genome shotgun (WGS) entry which is preliminary data.</text>
</comment>